<accession>A0A0F9QCA9</accession>
<reference evidence="1" key="1">
    <citation type="journal article" date="2015" name="Nature">
        <title>Complex archaea that bridge the gap between prokaryotes and eukaryotes.</title>
        <authorList>
            <person name="Spang A."/>
            <person name="Saw J.H."/>
            <person name="Jorgensen S.L."/>
            <person name="Zaremba-Niedzwiedzka K."/>
            <person name="Martijn J."/>
            <person name="Lind A.E."/>
            <person name="van Eijk R."/>
            <person name="Schleper C."/>
            <person name="Guy L."/>
            <person name="Ettema T.J."/>
        </authorList>
    </citation>
    <scope>NUCLEOTIDE SEQUENCE</scope>
</reference>
<protein>
    <recommendedName>
        <fullName evidence="2">AP2/ERF domain-containing protein</fullName>
    </recommendedName>
</protein>
<sequence>MRFQKWMRGYYRLSADTQFAGIRRDRDGWHVEIRDSATGTLQRYAGIWPTLREARDEAEHVLSTAEAETFFDRRFEARLIPWPERQARGY</sequence>
<proteinExistence type="predicted"/>
<name>A0A0F9QCA9_9ZZZZ</name>
<evidence type="ECO:0008006" key="2">
    <source>
        <dbReference type="Google" id="ProtNLM"/>
    </source>
</evidence>
<dbReference type="AlphaFoldDB" id="A0A0F9QCA9"/>
<gene>
    <name evidence="1" type="ORF">LCGC14_0736010</name>
</gene>
<organism evidence="1">
    <name type="scientific">marine sediment metagenome</name>
    <dbReference type="NCBI Taxonomy" id="412755"/>
    <lineage>
        <taxon>unclassified sequences</taxon>
        <taxon>metagenomes</taxon>
        <taxon>ecological metagenomes</taxon>
    </lineage>
</organism>
<evidence type="ECO:0000313" key="1">
    <source>
        <dbReference type="EMBL" id="KKN40169.1"/>
    </source>
</evidence>
<comment type="caution">
    <text evidence="1">The sequence shown here is derived from an EMBL/GenBank/DDBJ whole genome shotgun (WGS) entry which is preliminary data.</text>
</comment>
<dbReference type="EMBL" id="LAZR01001720">
    <property type="protein sequence ID" value="KKN40169.1"/>
    <property type="molecule type" value="Genomic_DNA"/>
</dbReference>